<keyword evidence="3" id="KW-0732">Signal</keyword>
<evidence type="ECO:0000313" key="8">
    <source>
        <dbReference type="EMBL" id="KAA2239589.1"/>
    </source>
</evidence>
<protein>
    <submittedName>
        <fullName evidence="8">RagB/SusD family nutrient uptake outer membrane protein</fullName>
    </submittedName>
</protein>
<evidence type="ECO:0000256" key="3">
    <source>
        <dbReference type="ARBA" id="ARBA00022729"/>
    </source>
</evidence>
<reference evidence="8 9" key="1">
    <citation type="submission" date="2019-09" db="EMBL/GenBank/DDBJ databases">
        <title>Chitinophaga ginsengihumi sp. nov., isolated from soil of ginseng rhizosphere.</title>
        <authorList>
            <person name="Lee J."/>
        </authorList>
    </citation>
    <scope>NUCLEOTIDE SEQUENCE [LARGE SCALE GENOMIC DNA]</scope>
    <source>
        <strain evidence="8 9">BN140078</strain>
    </source>
</reference>
<evidence type="ECO:0000313" key="9">
    <source>
        <dbReference type="Proteomes" id="UP000324611"/>
    </source>
</evidence>
<keyword evidence="5" id="KW-0998">Cell outer membrane</keyword>
<dbReference type="Gene3D" id="1.25.40.390">
    <property type="match status" value="1"/>
</dbReference>
<feature type="domain" description="SusD-like N-terminal" evidence="7">
    <location>
        <begin position="100"/>
        <end position="231"/>
    </location>
</feature>
<dbReference type="AlphaFoldDB" id="A0A5B2VN67"/>
<dbReference type="InterPro" id="IPR011990">
    <property type="entry name" value="TPR-like_helical_dom_sf"/>
</dbReference>
<proteinExistence type="inferred from homology"/>
<evidence type="ECO:0000259" key="6">
    <source>
        <dbReference type="Pfam" id="PF07980"/>
    </source>
</evidence>
<comment type="subcellular location">
    <subcellularLocation>
        <location evidence="1">Cell outer membrane</location>
    </subcellularLocation>
</comment>
<dbReference type="InterPro" id="IPR033985">
    <property type="entry name" value="SusD-like_N"/>
</dbReference>
<evidence type="ECO:0000256" key="5">
    <source>
        <dbReference type="ARBA" id="ARBA00023237"/>
    </source>
</evidence>
<reference evidence="8 9" key="2">
    <citation type="submission" date="2019-09" db="EMBL/GenBank/DDBJ databases">
        <authorList>
            <person name="Jin C."/>
        </authorList>
    </citation>
    <scope>NUCLEOTIDE SEQUENCE [LARGE SCALE GENOMIC DNA]</scope>
    <source>
        <strain evidence="8 9">BN140078</strain>
    </source>
</reference>
<dbReference type="EMBL" id="VUOC01000004">
    <property type="protein sequence ID" value="KAA2239589.1"/>
    <property type="molecule type" value="Genomic_DNA"/>
</dbReference>
<evidence type="ECO:0000256" key="2">
    <source>
        <dbReference type="ARBA" id="ARBA00006275"/>
    </source>
</evidence>
<dbReference type="InterPro" id="IPR012944">
    <property type="entry name" value="SusD_RagB_dom"/>
</dbReference>
<comment type="caution">
    <text evidence="8">The sequence shown here is derived from an EMBL/GenBank/DDBJ whole genome shotgun (WGS) entry which is preliminary data.</text>
</comment>
<dbReference type="Pfam" id="PF14322">
    <property type="entry name" value="SusD-like_3"/>
    <property type="match status" value="1"/>
</dbReference>
<evidence type="ECO:0000256" key="1">
    <source>
        <dbReference type="ARBA" id="ARBA00004442"/>
    </source>
</evidence>
<keyword evidence="4" id="KW-0472">Membrane</keyword>
<name>A0A5B2VN67_9BACT</name>
<sequence length="604" mass="66825">MNCMKRVYLSSIILTVTLSLFTMSCQKKLVEKPYTVFTVDYFKTPSGLQNGVNALYSGLRFIYGSIGGMYLLNSGTDEWTYGDQVQGGGELEMASYALPSTNGHVLTMWNNNFANINLANALIQFAPEVEMDAGAKAVLVGEARFLRAYYYFLLVAQFGAVPLDLGGGELQFNQNPFQGFNRLPTDQLFIKNYQTIIDDLTFASQNLPAARPAGAFKLSKAAALHMLAKAYIYRAYSAAKQTTDFKSAWDAAKTIIDNQGTYGTSLLTNFADVNKEGNEYNPEILLSVERTPGNPIDNEVANIGNDFANKANISLNLFNCNYQNSVAIPAGSAKFPCDRVIQYSRPLRQFVPTPYVYNIAFADKLNDSRYGNSFRTMWRATNSNVAGISPGDTAYLLTASDAEGDAIIARGVPYRVIKPSEFYLPSRPALQMFPALTKYDDNKRQAPNDGSGRPFPIAKLSETYLLAAEAAIGDNRPADALPLVLAIRQRAAYRAGLSQTELEARQGRMRQRNTGTTANPVWVDLGVADMTLDFILDERTRELCGESTRWPDLACRNKLVERVKLYNLAAAARVAEKNNLRPIPQTQLDAINDPDKLQYQNPGY</sequence>
<dbReference type="PROSITE" id="PS51257">
    <property type="entry name" value="PROKAR_LIPOPROTEIN"/>
    <property type="match status" value="1"/>
</dbReference>
<dbReference type="SUPFAM" id="SSF48452">
    <property type="entry name" value="TPR-like"/>
    <property type="match status" value="1"/>
</dbReference>
<accession>A0A5B2VN67</accession>
<evidence type="ECO:0000256" key="4">
    <source>
        <dbReference type="ARBA" id="ARBA00023136"/>
    </source>
</evidence>
<keyword evidence="9" id="KW-1185">Reference proteome</keyword>
<evidence type="ECO:0000259" key="7">
    <source>
        <dbReference type="Pfam" id="PF14322"/>
    </source>
</evidence>
<dbReference type="Proteomes" id="UP000324611">
    <property type="component" value="Unassembled WGS sequence"/>
</dbReference>
<dbReference type="Pfam" id="PF07980">
    <property type="entry name" value="SusD_RagB"/>
    <property type="match status" value="1"/>
</dbReference>
<organism evidence="8 9">
    <name type="scientific">Chitinophaga agrisoli</name>
    <dbReference type="NCBI Taxonomy" id="2607653"/>
    <lineage>
        <taxon>Bacteria</taxon>
        <taxon>Pseudomonadati</taxon>
        <taxon>Bacteroidota</taxon>
        <taxon>Chitinophagia</taxon>
        <taxon>Chitinophagales</taxon>
        <taxon>Chitinophagaceae</taxon>
        <taxon>Chitinophaga</taxon>
    </lineage>
</organism>
<dbReference type="GO" id="GO:0009279">
    <property type="term" value="C:cell outer membrane"/>
    <property type="evidence" value="ECO:0007669"/>
    <property type="project" value="UniProtKB-SubCell"/>
</dbReference>
<comment type="similarity">
    <text evidence="2">Belongs to the SusD family.</text>
</comment>
<feature type="domain" description="RagB/SusD" evidence="6">
    <location>
        <begin position="437"/>
        <end position="604"/>
    </location>
</feature>
<gene>
    <name evidence="8" type="ORF">F0L74_25700</name>
</gene>